<dbReference type="CDD" id="cd06529">
    <property type="entry name" value="S24_LexA-like"/>
    <property type="match status" value="1"/>
</dbReference>
<dbReference type="PANTHER" id="PTHR33516">
    <property type="entry name" value="LEXA REPRESSOR"/>
    <property type="match status" value="1"/>
</dbReference>
<dbReference type="InterPro" id="IPR036286">
    <property type="entry name" value="LexA/Signal_pep-like_sf"/>
</dbReference>
<dbReference type="AlphaFoldDB" id="A0A0P7BXF9"/>
<evidence type="ECO:0000256" key="7">
    <source>
        <dbReference type="RuleBase" id="RU003991"/>
    </source>
</evidence>
<proteinExistence type="inferred from homology"/>
<dbReference type="PATRIC" id="fig|1605367.3.peg.1202"/>
<keyword evidence="6" id="KW-0742">SOS response</keyword>
<accession>A0A0P7BXF9</accession>
<dbReference type="PRINTS" id="PR00726">
    <property type="entry name" value="LEXASERPTASE"/>
</dbReference>
<dbReference type="InterPro" id="IPR039418">
    <property type="entry name" value="LexA-like"/>
</dbReference>
<dbReference type="NCBIfam" id="NF007621">
    <property type="entry name" value="PRK10276.1"/>
    <property type="match status" value="1"/>
</dbReference>
<evidence type="ECO:0000256" key="4">
    <source>
        <dbReference type="ARBA" id="ARBA00022813"/>
    </source>
</evidence>
<keyword evidence="3 7" id="KW-0378">Hydrolase</keyword>
<sequence length="151" mass="16766">MNNIIQGREVCIYALDESEALLLPLVGSPVNAGFPSPATDFLENKIDLNAELIKNPSTTFVAITNGESMIGAGISDKDILIIDKSLPAKDGNIAVCFLDGEFTLKKLKIEKDVIWLMPQNPLFKPIKVTKENDFQIWGILTYSIQKHVRTY</sequence>
<keyword evidence="5" id="KW-0234">DNA repair</keyword>
<comment type="caution">
    <text evidence="9">The sequence shown here is derived from an EMBL/GenBank/DDBJ whole genome shotgun (WGS) entry which is preliminary data.</text>
</comment>
<dbReference type="GO" id="GO:0006355">
    <property type="term" value="P:regulation of DNA-templated transcription"/>
    <property type="evidence" value="ECO:0007669"/>
    <property type="project" value="InterPro"/>
</dbReference>
<evidence type="ECO:0000256" key="5">
    <source>
        <dbReference type="ARBA" id="ARBA00023204"/>
    </source>
</evidence>
<dbReference type="Pfam" id="PF00717">
    <property type="entry name" value="Peptidase_S24"/>
    <property type="match status" value="1"/>
</dbReference>
<evidence type="ECO:0000259" key="8">
    <source>
        <dbReference type="Pfam" id="PF00717"/>
    </source>
</evidence>
<dbReference type="EMBL" id="LGTQ01000015">
    <property type="protein sequence ID" value="KPM46797.1"/>
    <property type="molecule type" value="Genomic_DNA"/>
</dbReference>
<reference evidence="9 10" key="1">
    <citation type="submission" date="2015-07" db="EMBL/GenBank/DDBJ databases">
        <title>The draft genome sequence of Leadbetterella sp. JN14-9.</title>
        <authorList>
            <person name="Liu Y."/>
            <person name="Du J."/>
            <person name="Shao Z."/>
        </authorList>
    </citation>
    <scope>NUCLEOTIDE SEQUENCE [LARGE SCALE GENOMIC DNA]</scope>
    <source>
        <strain evidence="9 10">JN14-9</strain>
    </source>
</reference>
<dbReference type="GO" id="GO:0016787">
    <property type="term" value="F:hydrolase activity"/>
    <property type="evidence" value="ECO:0007669"/>
    <property type="project" value="UniProtKB-KW"/>
</dbReference>
<evidence type="ECO:0000256" key="1">
    <source>
        <dbReference type="ARBA" id="ARBA00007484"/>
    </source>
</evidence>
<evidence type="ECO:0000313" key="9">
    <source>
        <dbReference type="EMBL" id="KPM46797.1"/>
    </source>
</evidence>
<dbReference type="InterPro" id="IPR006197">
    <property type="entry name" value="Peptidase_S24_LexA"/>
</dbReference>
<protein>
    <submittedName>
        <fullName evidence="9">Peptidase S24</fullName>
    </submittedName>
</protein>
<dbReference type="STRING" id="1605367.AFM12_18785"/>
<dbReference type="RefSeq" id="WP_055151768.1">
    <property type="nucleotide sequence ID" value="NZ_JXSZ01000015.1"/>
</dbReference>
<keyword evidence="4 7" id="KW-0068">Autocatalytic cleavage</keyword>
<evidence type="ECO:0000256" key="2">
    <source>
        <dbReference type="ARBA" id="ARBA00022763"/>
    </source>
</evidence>
<comment type="similarity">
    <text evidence="1 7">Belongs to the peptidase S24 family.</text>
</comment>
<dbReference type="InterPro" id="IPR015927">
    <property type="entry name" value="Peptidase_S24_S26A/B/C"/>
</dbReference>
<dbReference type="SUPFAM" id="SSF51306">
    <property type="entry name" value="LexA/Signal peptidase"/>
    <property type="match status" value="1"/>
</dbReference>
<evidence type="ECO:0000256" key="3">
    <source>
        <dbReference type="ARBA" id="ARBA00022801"/>
    </source>
</evidence>
<evidence type="ECO:0000313" key="10">
    <source>
        <dbReference type="Proteomes" id="UP000050454"/>
    </source>
</evidence>
<dbReference type="PANTHER" id="PTHR33516:SF2">
    <property type="entry name" value="LEXA REPRESSOR-RELATED"/>
    <property type="match status" value="1"/>
</dbReference>
<dbReference type="InterPro" id="IPR050077">
    <property type="entry name" value="LexA_repressor"/>
</dbReference>
<evidence type="ECO:0000256" key="6">
    <source>
        <dbReference type="ARBA" id="ARBA00023236"/>
    </source>
</evidence>
<organism evidence="9 10">
    <name type="scientific">Jiulongibacter sediminis</name>
    <dbReference type="NCBI Taxonomy" id="1605367"/>
    <lineage>
        <taxon>Bacteria</taxon>
        <taxon>Pseudomonadati</taxon>
        <taxon>Bacteroidota</taxon>
        <taxon>Cytophagia</taxon>
        <taxon>Cytophagales</taxon>
        <taxon>Leadbetterellaceae</taxon>
        <taxon>Jiulongibacter</taxon>
    </lineage>
</organism>
<dbReference type="GO" id="GO:0006281">
    <property type="term" value="P:DNA repair"/>
    <property type="evidence" value="ECO:0007669"/>
    <property type="project" value="UniProtKB-KW"/>
</dbReference>
<feature type="domain" description="Peptidase S24/S26A/S26B/S26C" evidence="8">
    <location>
        <begin position="24"/>
        <end position="140"/>
    </location>
</feature>
<dbReference type="Gene3D" id="2.10.109.10">
    <property type="entry name" value="Umud Fragment, subunit A"/>
    <property type="match status" value="1"/>
</dbReference>
<keyword evidence="10" id="KW-1185">Reference proteome</keyword>
<gene>
    <name evidence="9" type="ORF">AFM12_18785</name>
</gene>
<name>A0A0P7BXF9_9BACT</name>
<dbReference type="OrthoDB" id="9787787at2"/>
<keyword evidence="2" id="KW-0227">DNA damage</keyword>
<dbReference type="GO" id="GO:0003677">
    <property type="term" value="F:DNA binding"/>
    <property type="evidence" value="ECO:0007669"/>
    <property type="project" value="InterPro"/>
</dbReference>
<dbReference type="GO" id="GO:0009432">
    <property type="term" value="P:SOS response"/>
    <property type="evidence" value="ECO:0007669"/>
    <property type="project" value="UniProtKB-KW"/>
</dbReference>
<dbReference type="Proteomes" id="UP000050454">
    <property type="component" value="Unassembled WGS sequence"/>
</dbReference>